<dbReference type="GO" id="GO:0005483">
    <property type="term" value="F:soluble NSF attachment protein activity"/>
    <property type="evidence" value="ECO:0007669"/>
    <property type="project" value="TreeGrafter"/>
</dbReference>
<evidence type="ECO:0000256" key="6">
    <source>
        <dbReference type="ARBA" id="ARBA00023136"/>
    </source>
</evidence>
<evidence type="ECO:0000256" key="1">
    <source>
        <dbReference type="ARBA" id="ARBA00004170"/>
    </source>
</evidence>
<keyword evidence="6" id="KW-0472">Membrane</keyword>
<dbReference type="GO" id="GO:0006886">
    <property type="term" value="P:intracellular protein transport"/>
    <property type="evidence" value="ECO:0007669"/>
    <property type="project" value="InterPro"/>
</dbReference>
<dbReference type="SUPFAM" id="SSF48452">
    <property type="entry name" value="TPR-like"/>
    <property type="match status" value="1"/>
</dbReference>
<dbReference type="PANTHER" id="PTHR13768">
    <property type="entry name" value="SOLUBLE NSF ATTACHMENT PROTEIN SNAP"/>
    <property type="match status" value="1"/>
</dbReference>
<gene>
    <name evidence="9" type="ORF">SHERM_06818</name>
</gene>
<dbReference type="InterPro" id="IPR000744">
    <property type="entry name" value="NSF_attach"/>
</dbReference>
<dbReference type="EMBL" id="CACSLK010034002">
    <property type="protein sequence ID" value="CAA0840778.1"/>
    <property type="molecule type" value="Genomic_DNA"/>
</dbReference>
<protein>
    <recommendedName>
        <fullName evidence="7">Gamma-soluble NSF attachment protein</fullName>
    </recommendedName>
    <alternativeName>
        <fullName evidence="8">N-ethylmaleimide-sensitive factor attachment protein gamma</fullName>
    </alternativeName>
</protein>
<evidence type="ECO:0000313" key="10">
    <source>
        <dbReference type="Proteomes" id="UP001153555"/>
    </source>
</evidence>
<dbReference type="Proteomes" id="UP001153555">
    <property type="component" value="Unassembled WGS sequence"/>
</dbReference>
<keyword evidence="10" id="KW-1185">Reference proteome</keyword>
<organism evidence="9 10">
    <name type="scientific">Striga hermonthica</name>
    <name type="common">Purple witchweed</name>
    <name type="synonym">Buchnera hermonthica</name>
    <dbReference type="NCBI Taxonomy" id="68872"/>
    <lineage>
        <taxon>Eukaryota</taxon>
        <taxon>Viridiplantae</taxon>
        <taxon>Streptophyta</taxon>
        <taxon>Embryophyta</taxon>
        <taxon>Tracheophyta</taxon>
        <taxon>Spermatophyta</taxon>
        <taxon>Magnoliopsida</taxon>
        <taxon>eudicotyledons</taxon>
        <taxon>Gunneridae</taxon>
        <taxon>Pentapetalae</taxon>
        <taxon>asterids</taxon>
        <taxon>lamiids</taxon>
        <taxon>Lamiales</taxon>
        <taxon>Orobanchaceae</taxon>
        <taxon>Buchnereae</taxon>
        <taxon>Striga</taxon>
    </lineage>
</organism>
<evidence type="ECO:0000256" key="8">
    <source>
        <dbReference type="ARBA" id="ARBA00042485"/>
    </source>
</evidence>
<dbReference type="GO" id="GO:0005774">
    <property type="term" value="C:vacuolar membrane"/>
    <property type="evidence" value="ECO:0007669"/>
    <property type="project" value="TreeGrafter"/>
</dbReference>
<comment type="caution">
    <text evidence="9">The sequence shown here is derived from an EMBL/GenBank/DDBJ whole genome shotgun (WGS) entry which is preliminary data.</text>
</comment>
<dbReference type="OrthoDB" id="9984275at2759"/>
<keyword evidence="4" id="KW-0931">ER-Golgi transport</keyword>
<sequence>MMYCAVENSTGASGYFNVKVAGHANMPNCFWLMECNVSKVVIPLSGSPKSPTQLKKLVGEADLRTKLSLTRWTADWTNATFLYEQAGSSQGALDALTKGARALKDKSPDEAIQLYVVACDLLEEDENVQMTFDLYRAAVGVYVKLEKYTDAATFPLRWAVAADKSMLESWVCTFIFLKKNSKICAARVGLLTLGVLEIEILL</sequence>
<keyword evidence="3" id="KW-0813">Transport</keyword>
<comment type="subcellular location">
    <subcellularLocation>
        <location evidence="1">Membrane</location>
        <topology evidence="1">Peripheral membrane protein</topology>
    </subcellularLocation>
</comment>
<reference evidence="9" key="1">
    <citation type="submission" date="2019-12" db="EMBL/GenBank/DDBJ databases">
        <authorList>
            <person name="Scholes J."/>
        </authorList>
    </citation>
    <scope>NUCLEOTIDE SEQUENCE</scope>
</reference>
<dbReference type="GO" id="GO:0019905">
    <property type="term" value="F:syntaxin binding"/>
    <property type="evidence" value="ECO:0007669"/>
    <property type="project" value="TreeGrafter"/>
</dbReference>
<evidence type="ECO:0000256" key="3">
    <source>
        <dbReference type="ARBA" id="ARBA00022448"/>
    </source>
</evidence>
<keyword evidence="5" id="KW-0653">Protein transport</keyword>
<dbReference type="InterPro" id="IPR011990">
    <property type="entry name" value="TPR-like_helical_dom_sf"/>
</dbReference>
<dbReference type="PANTHER" id="PTHR13768:SF2">
    <property type="entry name" value="GAMMA-SOLUBLE NSF ATTACHMENT PROTEIN"/>
    <property type="match status" value="1"/>
</dbReference>
<name>A0A9N7NQI7_STRHE</name>
<evidence type="ECO:0000256" key="7">
    <source>
        <dbReference type="ARBA" id="ARBA00040047"/>
    </source>
</evidence>
<dbReference type="GO" id="GO:0031201">
    <property type="term" value="C:SNARE complex"/>
    <property type="evidence" value="ECO:0007669"/>
    <property type="project" value="TreeGrafter"/>
</dbReference>
<dbReference type="AlphaFoldDB" id="A0A9N7NQI7"/>
<accession>A0A9N7NQI7</accession>
<dbReference type="Gene3D" id="1.25.40.10">
    <property type="entry name" value="Tetratricopeptide repeat domain"/>
    <property type="match status" value="1"/>
</dbReference>
<comment type="similarity">
    <text evidence="2">Belongs to the SNAP family.</text>
</comment>
<evidence type="ECO:0000256" key="4">
    <source>
        <dbReference type="ARBA" id="ARBA00022892"/>
    </source>
</evidence>
<evidence type="ECO:0000256" key="5">
    <source>
        <dbReference type="ARBA" id="ARBA00022927"/>
    </source>
</evidence>
<dbReference type="GO" id="GO:0016192">
    <property type="term" value="P:vesicle-mediated transport"/>
    <property type="evidence" value="ECO:0007669"/>
    <property type="project" value="UniProtKB-KW"/>
</dbReference>
<proteinExistence type="inferred from homology"/>
<evidence type="ECO:0000256" key="2">
    <source>
        <dbReference type="ARBA" id="ARBA00010050"/>
    </source>
</evidence>
<evidence type="ECO:0000313" key="9">
    <source>
        <dbReference type="EMBL" id="CAA0840778.1"/>
    </source>
</evidence>